<dbReference type="AlphaFoldDB" id="A0A2P2P5X4"/>
<organism evidence="1">
    <name type="scientific">Rhizophora mucronata</name>
    <name type="common">Asiatic mangrove</name>
    <dbReference type="NCBI Taxonomy" id="61149"/>
    <lineage>
        <taxon>Eukaryota</taxon>
        <taxon>Viridiplantae</taxon>
        <taxon>Streptophyta</taxon>
        <taxon>Embryophyta</taxon>
        <taxon>Tracheophyta</taxon>
        <taxon>Spermatophyta</taxon>
        <taxon>Magnoliopsida</taxon>
        <taxon>eudicotyledons</taxon>
        <taxon>Gunneridae</taxon>
        <taxon>Pentapetalae</taxon>
        <taxon>rosids</taxon>
        <taxon>fabids</taxon>
        <taxon>Malpighiales</taxon>
        <taxon>Rhizophoraceae</taxon>
        <taxon>Rhizophora</taxon>
    </lineage>
</organism>
<dbReference type="EMBL" id="GGEC01069670">
    <property type="protein sequence ID" value="MBX50154.1"/>
    <property type="molecule type" value="Transcribed_RNA"/>
</dbReference>
<name>A0A2P2P5X4_RHIMU</name>
<reference evidence="1" key="1">
    <citation type="submission" date="2018-02" db="EMBL/GenBank/DDBJ databases">
        <title>Rhizophora mucronata_Transcriptome.</title>
        <authorList>
            <person name="Meera S.P."/>
            <person name="Sreeshan A."/>
            <person name="Augustine A."/>
        </authorList>
    </citation>
    <scope>NUCLEOTIDE SEQUENCE</scope>
    <source>
        <tissue evidence="1">Leaf</tissue>
    </source>
</reference>
<accession>A0A2P2P5X4</accession>
<evidence type="ECO:0000313" key="1">
    <source>
        <dbReference type="EMBL" id="MBX50154.1"/>
    </source>
</evidence>
<protein>
    <submittedName>
        <fullName evidence="1">Uncharacterized protein</fullName>
    </submittedName>
</protein>
<proteinExistence type="predicted"/>
<sequence>MDLIFGLNSICAGSMYEFCLLFNH</sequence>